<evidence type="ECO:0000256" key="1">
    <source>
        <dbReference type="ARBA" id="ARBA00022475"/>
    </source>
</evidence>
<dbReference type="SUPFAM" id="SSF53850">
    <property type="entry name" value="Periplasmic binding protein-like II"/>
    <property type="match status" value="1"/>
</dbReference>
<protein>
    <submittedName>
        <fullName evidence="7">Extracellular solute-binding protein</fullName>
    </submittedName>
</protein>
<evidence type="ECO:0000313" key="8">
    <source>
        <dbReference type="Proteomes" id="UP000886874"/>
    </source>
</evidence>
<keyword evidence="3" id="KW-0472">Membrane</keyword>
<dbReference type="EMBL" id="DVFN01000015">
    <property type="protein sequence ID" value="HIQ68932.1"/>
    <property type="molecule type" value="Genomic_DNA"/>
</dbReference>
<evidence type="ECO:0000256" key="6">
    <source>
        <dbReference type="SAM" id="SignalP"/>
    </source>
</evidence>
<evidence type="ECO:0000256" key="4">
    <source>
        <dbReference type="ARBA" id="ARBA00023139"/>
    </source>
</evidence>
<keyword evidence="4" id="KW-0564">Palmitate</keyword>
<reference evidence="7" key="1">
    <citation type="submission" date="2020-10" db="EMBL/GenBank/DDBJ databases">
        <authorList>
            <person name="Gilroy R."/>
        </authorList>
    </citation>
    <scope>NUCLEOTIDE SEQUENCE</scope>
    <source>
        <strain evidence="7">ChiSjej2B20-13462</strain>
    </source>
</reference>
<comment type="caution">
    <text evidence="7">The sequence shown here is derived from an EMBL/GenBank/DDBJ whole genome shotgun (WGS) entry which is preliminary data.</text>
</comment>
<dbReference type="PANTHER" id="PTHR43649:SF33">
    <property type="entry name" value="POLYGALACTURONAN_RHAMNOGALACTURONAN-BINDING PROTEIN YTCQ"/>
    <property type="match status" value="1"/>
</dbReference>
<keyword evidence="5" id="KW-0449">Lipoprotein</keyword>
<dbReference type="PANTHER" id="PTHR43649">
    <property type="entry name" value="ARABINOSE-BINDING PROTEIN-RELATED"/>
    <property type="match status" value="1"/>
</dbReference>
<reference evidence="7" key="2">
    <citation type="journal article" date="2021" name="PeerJ">
        <title>Extensive microbial diversity within the chicken gut microbiome revealed by metagenomics and culture.</title>
        <authorList>
            <person name="Gilroy R."/>
            <person name="Ravi A."/>
            <person name="Getino M."/>
            <person name="Pursley I."/>
            <person name="Horton D.L."/>
            <person name="Alikhan N.F."/>
            <person name="Baker D."/>
            <person name="Gharbi K."/>
            <person name="Hall N."/>
            <person name="Watson M."/>
            <person name="Adriaenssens E.M."/>
            <person name="Foster-Nyarko E."/>
            <person name="Jarju S."/>
            <person name="Secka A."/>
            <person name="Antonio M."/>
            <person name="Oren A."/>
            <person name="Chaudhuri R.R."/>
            <person name="La Ragione R."/>
            <person name="Hildebrand F."/>
            <person name="Pallen M.J."/>
        </authorList>
    </citation>
    <scope>NUCLEOTIDE SEQUENCE</scope>
    <source>
        <strain evidence="7">ChiSjej2B20-13462</strain>
    </source>
</reference>
<evidence type="ECO:0000256" key="3">
    <source>
        <dbReference type="ARBA" id="ARBA00023136"/>
    </source>
</evidence>
<sequence>MKYRILALFLACLTMAGLLAGCSKPAETDSDSETEGPQYAYQTTFTPLDLTEQKVQYINSMCLSGDAMYLAANCVVGQEESIDPETNEPYLDDNQEPVMYDVYETRILAMNLDTQEVRQLDGYTPSEIPEGMEGSVNISGITPGADGTIWICEDMYTYYYDLPEDYNEETDDMWNYYVEGGNSTKYIQLDAEGQVLQTKPFQVENVSLSGMAIDGEGNFYGSDWQNLYLFNDDGTVAATIPVENGINSLIRLGDGKVYVNMYLQKEEEYYNALVPVDTAAKALGEEEIRIPNNAYQVYPGDENYFFYYNYNGTIYGYKKDVENGERLFAWIDCDLNENDIQQFSIRADGSVLAMEGRYNETTSEQEYNLVTIRQVDASTLPEQVELTLACMYLDWDLRNEIVEFNRQKNGIRVNVADYSQYNTEDDYTAGIQKLNTEILSGKVPDILVTDSLPIKQFTAKGLLLDLYPLIDADEELSREDLMTHFFDTIAEDGKLYQIVDTFAIDSVAGRASVVGDRTSWTLQDLMDAKASMGDNVSIFGEYDTKSGVLYSCLSHAIDSFIDWEARTCSFDSQEFIDMLNFANQFPKEFNYEDYDWETSESEFARIHNGKQMLTRAYIYSLSDIQYQSLYFDGDVAFVGYPTTGSTGSTFTFSTGLAISAACQHPDEAWKFVRTFLTEDYQTKEYMYELPTNKHSFDAYAEQAMKQEYYTDPENGEAKPVSTGGIGFGDGEMIELYAITQEELDLFMKLYESCGGVTSYNENISNIVNEETAAFFDGQKTAEETASLIQNRVSLYIQEQK</sequence>
<proteinExistence type="predicted"/>
<dbReference type="SUPFAM" id="SSF63829">
    <property type="entry name" value="Calcium-dependent phosphotriesterase"/>
    <property type="match status" value="1"/>
</dbReference>
<organism evidence="7 8">
    <name type="scientific">Candidatus Avoscillospira stercorigallinarum</name>
    <dbReference type="NCBI Taxonomy" id="2840708"/>
    <lineage>
        <taxon>Bacteria</taxon>
        <taxon>Bacillati</taxon>
        <taxon>Bacillota</taxon>
        <taxon>Clostridia</taxon>
        <taxon>Eubacteriales</taxon>
        <taxon>Oscillospiraceae</taxon>
        <taxon>Oscillospiraceae incertae sedis</taxon>
        <taxon>Candidatus Avoscillospira</taxon>
    </lineage>
</organism>
<dbReference type="InterPro" id="IPR006059">
    <property type="entry name" value="SBP"/>
</dbReference>
<evidence type="ECO:0000313" key="7">
    <source>
        <dbReference type="EMBL" id="HIQ68932.1"/>
    </source>
</evidence>
<keyword evidence="2 6" id="KW-0732">Signal</keyword>
<dbReference type="AlphaFoldDB" id="A0A9D1CN26"/>
<accession>A0A9D1CN26</accession>
<name>A0A9D1CN26_9FIRM</name>
<evidence type="ECO:0000256" key="5">
    <source>
        <dbReference type="ARBA" id="ARBA00023288"/>
    </source>
</evidence>
<evidence type="ECO:0000256" key="2">
    <source>
        <dbReference type="ARBA" id="ARBA00022729"/>
    </source>
</evidence>
<dbReference type="Proteomes" id="UP000886874">
    <property type="component" value="Unassembled WGS sequence"/>
</dbReference>
<gene>
    <name evidence="7" type="ORF">IAA67_01155</name>
</gene>
<dbReference type="PROSITE" id="PS51257">
    <property type="entry name" value="PROKAR_LIPOPROTEIN"/>
    <property type="match status" value="1"/>
</dbReference>
<feature type="signal peptide" evidence="6">
    <location>
        <begin position="1"/>
        <end position="20"/>
    </location>
</feature>
<feature type="chain" id="PRO_5038712803" evidence="6">
    <location>
        <begin position="21"/>
        <end position="800"/>
    </location>
</feature>
<dbReference type="Gene3D" id="3.40.190.10">
    <property type="entry name" value="Periplasmic binding protein-like II"/>
    <property type="match status" value="1"/>
</dbReference>
<dbReference type="Pfam" id="PF01547">
    <property type="entry name" value="SBP_bac_1"/>
    <property type="match status" value="1"/>
</dbReference>
<dbReference type="InterPro" id="IPR050490">
    <property type="entry name" value="Bact_solute-bd_prot1"/>
</dbReference>
<keyword evidence="1" id="KW-1003">Cell membrane</keyword>